<keyword evidence="1" id="KW-0560">Oxidoreductase</keyword>
<dbReference type="SUPFAM" id="SSF51905">
    <property type="entry name" value="FAD/NAD(P)-binding domain"/>
    <property type="match status" value="1"/>
</dbReference>
<evidence type="ECO:0000259" key="3">
    <source>
        <dbReference type="Pfam" id="PF01494"/>
    </source>
</evidence>
<proteinExistence type="predicted"/>
<name>A0ABX1JCD6_9PSEU</name>
<dbReference type="PRINTS" id="PR00420">
    <property type="entry name" value="RNGMNOXGNASE"/>
</dbReference>
<comment type="caution">
    <text evidence="4">The sequence shown here is derived from an EMBL/GenBank/DDBJ whole genome shotgun (WGS) entry which is preliminary data.</text>
</comment>
<dbReference type="InterPro" id="IPR002938">
    <property type="entry name" value="FAD-bd"/>
</dbReference>
<feature type="domain" description="FAD-binding" evidence="3">
    <location>
        <begin position="282"/>
        <end position="345"/>
    </location>
</feature>
<sequence length="405" mass="43244">MTENRTALIIGGGIAGPVTAMALRRAGIESRVYEAYDEPADGVGAMVGLAPNGLDALGVLGADAAVRDIGTPVASMVMRSWTGKRLAEFGGGPEPVFHAVWRADLYRALYDEAASRGIEIEHGKRFVHAEDHGDGVTATFADGSNATADILIGADGIRSAVRGQLFPDIRPRYTGLLGFGAMLSQATGLPSTNGSMHMVFGKRAFFAYQVEDDGRTGWFANLPRREPMSLAEARAVGGTEWLRVLTDVFAGDRIPALEILRQCVPEELVVVGALEDLPNVPQWSKGRIVLVGDAAHATSPSSGQGVSQAIESALHLARCLRDVPTAEGAFAAYERLRRARVERVIAAGARTNRDKAAGPVARVVRDAVLPVAMKLLAKPEKMAWQTEYHIDWDETVDPGELAAAR</sequence>
<dbReference type="Proteomes" id="UP000715441">
    <property type="component" value="Unassembled WGS sequence"/>
</dbReference>
<dbReference type="RefSeq" id="WP_168519324.1">
    <property type="nucleotide sequence ID" value="NZ_JAAXLS010000021.1"/>
</dbReference>
<evidence type="ECO:0000313" key="5">
    <source>
        <dbReference type="Proteomes" id="UP000715441"/>
    </source>
</evidence>
<dbReference type="PANTHER" id="PTHR13789">
    <property type="entry name" value="MONOOXYGENASE"/>
    <property type="match status" value="1"/>
</dbReference>
<protein>
    <submittedName>
        <fullName evidence="4">FAD-dependent monooxygenase</fullName>
    </submittedName>
</protein>
<keyword evidence="5" id="KW-1185">Reference proteome</keyword>
<dbReference type="Pfam" id="PF01494">
    <property type="entry name" value="FAD_binding_3"/>
    <property type="match status" value="2"/>
</dbReference>
<gene>
    <name evidence="4" type="ORF">HFP15_25735</name>
</gene>
<dbReference type="InterPro" id="IPR050493">
    <property type="entry name" value="FAD-dep_Monooxygenase_BioMet"/>
</dbReference>
<dbReference type="GO" id="GO:0004497">
    <property type="term" value="F:monooxygenase activity"/>
    <property type="evidence" value="ECO:0007669"/>
    <property type="project" value="UniProtKB-KW"/>
</dbReference>
<evidence type="ECO:0000313" key="4">
    <source>
        <dbReference type="EMBL" id="NKQ56285.1"/>
    </source>
</evidence>
<accession>A0ABX1JCD6</accession>
<organism evidence="4 5">
    <name type="scientific">Amycolatopsis acididurans</name>
    <dbReference type="NCBI Taxonomy" id="2724524"/>
    <lineage>
        <taxon>Bacteria</taxon>
        <taxon>Bacillati</taxon>
        <taxon>Actinomycetota</taxon>
        <taxon>Actinomycetes</taxon>
        <taxon>Pseudonocardiales</taxon>
        <taxon>Pseudonocardiaceae</taxon>
        <taxon>Amycolatopsis</taxon>
    </lineage>
</organism>
<feature type="domain" description="FAD-binding" evidence="3">
    <location>
        <begin position="7"/>
        <end position="165"/>
    </location>
</feature>
<evidence type="ECO:0000256" key="1">
    <source>
        <dbReference type="ARBA" id="ARBA00023002"/>
    </source>
</evidence>
<reference evidence="4 5" key="1">
    <citation type="submission" date="2020-04" db="EMBL/GenBank/DDBJ databases">
        <title>Novel species.</title>
        <authorList>
            <person name="Teo W.F.A."/>
            <person name="Lipun K."/>
            <person name="Srisuk N."/>
            <person name="Duangmal K."/>
        </authorList>
    </citation>
    <scope>NUCLEOTIDE SEQUENCE [LARGE SCALE GENOMIC DNA]</scope>
    <source>
        <strain evidence="4 5">K13G38</strain>
    </source>
</reference>
<keyword evidence="2 4" id="KW-0503">Monooxygenase</keyword>
<dbReference type="EMBL" id="JAAXLS010000021">
    <property type="protein sequence ID" value="NKQ56285.1"/>
    <property type="molecule type" value="Genomic_DNA"/>
</dbReference>
<dbReference type="Gene3D" id="3.50.50.60">
    <property type="entry name" value="FAD/NAD(P)-binding domain"/>
    <property type="match status" value="1"/>
</dbReference>
<dbReference type="PANTHER" id="PTHR13789:SF309">
    <property type="entry name" value="PUTATIVE (AFU_ORTHOLOGUE AFUA_6G14510)-RELATED"/>
    <property type="match status" value="1"/>
</dbReference>
<dbReference type="InterPro" id="IPR036188">
    <property type="entry name" value="FAD/NAD-bd_sf"/>
</dbReference>
<evidence type="ECO:0000256" key="2">
    <source>
        <dbReference type="ARBA" id="ARBA00023033"/>
    </source>
</evidence>